<sequence length="161" mass="18015">MTLSWWLGEIFSNGGLFILLMFIPLLWLEREKRLTIKTVVVLFAAFLVTEAIKRIFPVERPFVDLNVTVPFSFVKLNDSFPSGHTAMAFAIATSVWLAKHRLGIVALFIALIVGIGRVLLLVHFPIDVIVGGSIGAVIALLLSEVFKTRKRRLRGGEDRLK</sequence>
<dbReference type="Proteomes" id="UP000751518">
    <property type="component" value="Unassembled WGS sequence"/>
</dbReference>
<keyword evidence="1" id="KW-0472">Membrane</keyword>
<dbReference type="InterPro" id="IPR036938">
    <property type="entry name" value="PAP2/HPO_sf"/>
</dbReference>
<feature type="domain" description="Phosphatidic acid phosphatase type 2/haloperoxidase" evidence="2">
    <location>
        <begin position="34"/>
        <end position="143"/>
    </location>
</feature>
<name>A0A955LJQ8_UNCKA</name>
<feature type="transmembrane region" description="Helical" evidence="1">
    <location>
        <begin position="6"/>
        <end position="27"/>
    </location>
</feature>
<evidence type="ECO:0000313" key="3">
    <source>
        <dbReference type="EMBL" id="MCA9391606.1"/>
    </source>
</evidence>
<evidence type="ECO:0000313" key="4">
    <source>
        <dbReference type="Proteomes" id="UP000751518"/>
    </source>
</evidence>
<dbReference type="Pfam" id="PF01569">
    <property type="entry name" value="PAP2"/>
    <property type="match status" value="1"/>
</dbReference>
<reference evidence="3" key="2">
    <citation type="journal article" date="2021" name="Microbiome">
        <title>Successional dynamics and alternative stable states in a saline activated sludge microbial community over 9 years.</title>
        <authorList>
            <person name="Wang Y."/>
            <person name="Ye J."/>
            <person name="Ju F."/>
            <person name="Liu L."/>
            <person name="Boyd J.A."/>
            <person name="Deng Y."/>
            <person name="Parks D.H."/>
            <person name="Jiang X."/>
            <person name="Yin X."/>
            <person name="Woodcroft B.J."/>
            <person name="Tyson G.W."/>
            <person name="Hugenholtz P."/>
            <person name="Polz M.F."/>
            <person name="Zhang T."/>
        </authorList>
    </citation>
    <scope>NUCLEOTIDE SEQUENCE</scope>
    <source>
        <strain evidence="3">HKST-UBA03</strain>
    </source>
</reference>
<comment type="caution">
    <text evidence="3">The sequence shown here is derived from an EMBL/GenBank/DDBJ whole genome shotgun (WGS) entry which is preliminary data.</text>
</comment>
<gene>
    <name evidence="3" type="ORF">KC614_00185</name>
</gene>
<evidence type="ECO:0000259" key="2">
    <source>
        <dbReference type="SMART" id="SM00014"/>
    </source>
</evidence>
<proteinExistence type="predicted"/>
<feature type="transmembrane region" description="Helical" evidence="1">
    <location>
        <begin position="79"/>
        <end position="97"/>
    </location>
</feature>
<dbReference type="SMART" id="SM00014">
    <property type="entry name" value="acidPPc"/>
    <property type="match status" value="1"/>
</dbReference>
<keyword evidence="1" id="KW-1133">Transmembrane helix</keyword>
<dbReference type="PANTHER" id="PTHR14969">
    <property type="entry name" value="SPHINGOSINE-1-PHOSPHATE PHOSPHOHYDROLASE"/>
    <property type="match status" value="1"/>
</dbReference>
<dbReference type="EMBL" id="JAGQKZ010000001">
    <property type="protein sequence ID" value="MCA9391606.1"/>
    <property type="molecule type" value="Genomic_DNA"/>
</dbReference>
<dbReference type="PANTHER" id="PTHR14969:SF13">
    <property type="entry name" value="AT30094P"/>
    <property type="match status" value="1"/>
</dbReference>
<accession>A0A955LJQ8</accession>
<dbReference type="CDD" id="cd01610">
    <property type="entry name" value="PAP2_like"/>
    <property type="match status" value="1"/>
</dbReference>
<reference evidence="3" key="1">
    <citation type="submission" date="2020-04" db="EMBL/GenBank/DDBJ databases">
        <authorList>
            <person name="Zhang T."/>
        </authorList>
    </citation>
    <scope>NUCLEOTIDE SEQUENCE</scope>
    <source>
        <strain evidence="3">HKST-UBA03</strain>
    </source>
</reference>
<organism evidence="3 4">
    <name type="scientific">candidate division WWE3 bacterium</name>
    <dbReference type="NCBI Taxonomy" id="2053526"/>
    <lineage>
        <taxon>Bacteria</taxon>
        <taxon>Katanobacteria</taxon>
    </lineage>
</organism>
<dbReference type="Gene3D" id="1.20.144.10">
    <property type="entry name" value="Phosphatidic acid phosphatase type 2/haloperoxidase"/>
    <property type="match status" value="1"/>
</dbReference>
<keyword evidence="1" id="KW-0812">Transmembrane</keyword>
<protein>
    <submittedName>
        <fullName evidence="3">Phosphatase PAP2 family protein</fullName>
    </submittedName>
</protein>
<dbReference type="InterPro" id="IPR000326">
    <property type="entry name" value="PAP2/HPO"/>
</dbReference>
<feature type="transmembrane region" description="Helical" evidence="1">
    <location>
        <begin position="104"/>
        <end position="122"/>
    </location>
</feature>
<dbReference type="SUPFAM" id="SSF48317">
    <property type="entry name" value="Acid phosphatase/Vanadium-dependent haloperoxidase"/>
    <property type="match status" value="1"/>
</dbReference>
<dbReference type="AlphaFoldDB" id="A0A955LJQ8"/>
<feature type="transmembrane region" description="Helical" evidence="1">
    <location>
        <begin position="128"/>
        <end position="146"/>
    </location>
</feature>
<feature type="transmembrane region" description="Helical" evidence="1">
    <location>
        <begin position="39"/>
        <end position="56"/>
    </location>
</feature>
<evidence type="ECO:0000256" key="1">
    <source>
        <dbReference type="SAM" id="Phobius"/>
    </source>
</evidence>